<reference evidence="1" key="1">
    <citation type="submission" date="2022-08" db="EMBL/GenBank/DDBJ databases">
        <title>Genome Sequence of Pycnoporus sanguineus.</title>
        <authorList>
            <person name="Buettner E."/>
        </authorList>
    </citation>
    <scope>NUCLEOTIDE SEQUENCE</scope>
    <source>
        <strain evidence="1">CG-C14</strain>
    </source>
</reference>
<sequence length="107" mass="11066">MNELSKPDQARKATAAITPAMVEITEIPIAPAALLSDEPPVGDAPEEEPLREAPVLPAETLAVPVGAAVAPEPEPDAAALVAAAKRSVNSAEEGSWTQFEDAGMRGW</sequence>
<proteinExistence type="predicted"/>
<comment type="caution">
    <text evidence="1">The sequence shown here is derived from an EMBL/GenBank/DDBJ whole genome shotgun (WGS) entry which is preliminary data.</text>
</comment>
<dbReference type="EMBL" id="JANSHE010004986">
    <property type="protein sequence ID" value="KAJ2973379.1"/>
    <property type="molecule type" value="Genomic_DNA"/>
</dbReference>
<evidence type="ECO:0000313" key="2">
    <source>
        <dbReference type="Proteomes" id="UP001144978"/>
    </source>
</evidence>
<accession>A0ACC1N2T6</accession>
<keyword evidence="2" id="KW-1185">Reference proteome</keyword>
<gene>
    <name evidence="1" type="ORF">NUW54_g12075</name>
</gene>
<name>A0ACC1N2T6_9APHY</name>
<organism evidence="1 2">
    <name type="scientific">Trametes sanguinea</name>
    <dbReference type="NCBI Taxonomy" id="158606"/>
    <lineage>
        <taxon>Eukaryota</taxon>
        <taxon>Fungi</taxon>
        <taxon>Dikarya</taxon>
        <taxon>Basidiomycota</taxon>
        <taxon>Agaricomycotina</taxon>
        <taxon>Agaricomycetes</taxon>
        <taxon>Polyporales</taxon>
        <taxon>Polyporaceae</taxon>
        <taxon>Trametes</taxon>
    </lineage>
</organism>
<dbReference type="Proteomes" id="UP001144978">
    <property type="component" value="Unassembled WGS sequence"/>
</dbReference>
<evidence type="ECO:0000313" key="1">
    <source>
        <dbReference type="EMBL" id="KAJ2973379.1"/>
    </source>
</evidence>
<protein>
    <submittedName>
        <fullName evidence="1">Uncharacterized protein</fullName>
    </submittedName>
</protein>